<name>A0ABR7R920_9PROT</name>
<dbReference type="EMBL" id="JACTUZ010000065">
    <property type="protein sequence ID" value="MBC9178176.1"/>
    <property type="molecule type" value="Genomic_DNA"/>
</dbReference>
<proteinExistence type="predicted"/>
<gene>
    <name evidence="1" type="ORF">IBL25_14620</name>
</gene>
<sequence>MVFDIELYDTSGQPPQAEQDARLRLLTTELRERLEASGRYDVIAAPPPPGAALRNCNGCEVTEAAKQDADLVMTGLVQKVSNLILHLTLTVREVPSGAVQGSWFADFRGNTDESWQRALRWLLRNRVLMQPREAPR</sequence>
<dbReference type="Pfam" id="PF11684">
    <property type="entry name" value="DUF3280"/>
    <property type="match status" value="1"/>
</dbReference>
<evidence type="ECO:0000313" key="2">
    <source>
        <dbReference type="Proteomes" id="UP000603940"/>
    </source>
</evidence>
<reference evidence="1 2" key="1">
    <citation type="journal article" date="2009" name="Int. J. Syst. Evol. Microbiol.">
        <title>Transfer of Teichococcus ludipueritiae and Muricoccus roseus to the genus Roseomonas, as Roseomonas ludipueritiae comb. nov. and Roseomonas rosea comb. nov., respectively, and emended description of the genus Roseomonas.</title>
        <authorList>
            <person name="Sanchez-Porro C."/>
            <person name="Gallego V."/>
            <person name="Busse H.J."/>
            <person name="Kampfer P."/>
            <person name="Ventosa A."/>
        </authorList>
    </citation>
    <scope>NUCLEOTIDE SEQUENCE [LARGE SCALE GENOMIC DNA]</scope>
    <source>
        <strain evidence="1 2">DSM 14915</strain>
    </source>
</reference>
<protein>
    <submittedName>
        <fullName evidence="1">DUF3280 domain-containing protein</fullName>
    </submittedName>
</protein>
<dbReference type="InterPro" id="IPR021698">
    <property type="entry name" value="DUF3280"/>
</dbReference>
<keyword evidence="2" id="KW-1185">Reference proteome</keyword>
<accession>A0ABR7R920</accession>
<dbReference type="Proteomes" id="UP000603940">
    <property type="component" value="Unassembled WGS sequence"/>
</dbReference>
<comment type="caution">
    <text evidence="1">The sequence shown here is derived from an EMBL/GenBank/DDBJ whole genome shotgun (WGS) entry which is preliminary data.</text>
</comment>
<evidence type="ECO:0000313" key="1">
    <source>
        <dbReference type="EMBL" id="MBC9178176.1"/>
    </source>
</evidence>
<organism evidence="1 2">
    <name type="scientific">Pseudoroseomonas ludipueritiae</name>
    <dbReference type="NCBI Taxonomy" id="198093"/>
    <lineage>
        <taxon>Bacteria</taxon>
        <taxon>Pseudomonadati</taxon>
        <taxon>Pseudomonadota</taxon>
        <taxon>Alphaproteobacteria</taxon>
        <taxon>Acetobacterales</taxon>
        <taxon>Acetobacteraceae</taxon>
        <taxon>Pseudoroseomonas</taxon>
    </lineage>
</organism>